<keyword evidence="3" id="KW-1185">Reference proteome</keyword>
<dbReference type="RefSeq" id="WP_135997336.1">
    <property type="nucleotide sequence ID" value="NZ_CP071057.1"/>
</dbReference>
<dbReference type="Proteomes" id="UP000308054">
    <property type="component" value="Unassembled WGS sequence"/>
</dbReference>
<dbReference type="EMBL" id="SRXW01000006">
    <property type="protein sequence ID" value="TGY87362.1"/>
    <property type="molecule type" value="Genomic_DNA"/>
</dbReference>
<keyword evidence="1" id="KW-0175">Coiled coil</keyword>
<proteinExistence type="predicted"/>
<protein>
    <submittedName>
        <fullName evidence="2">Uncharacterized protein</fullName>
    </submittedName>
</protein>
<evidence type="ECO:0000313" key="3">
    <source>
        <dbReference type="Proteomes" id="UP000308054"/>
    </source>
</evidence>
<feature type="coiled-coil region" evidence="1">
    <location>
        <begin position="18"/>
        <end position="73"/>
    </location>
</feature>
<name>A0A4S2GX68_9PROT</name>
<comment type="caution">
    <text evidence="2">The sequence shown here is derived from an EMBL/GenBank/DDBJ whole genome shotgun (WGS) entry which is preliminary data.</text>
</comment>
<evidence type="ECO:0000313" key="2">
    <source>
        <dbReference type="EMBL" id="TGY87362.1"/>
    </source>
</evidence>
<organism evidence="2 3">
    <name type="scientific">Marinicauda algicola</name>
    <dbReference type="NCBI Taxonomy" id="2029849"/>
    <lineage>
        <taxon>Bacteria</taxon>
        <taxon>Pseudomonadati</taxon>
        <taxon>Pseudomonadota</taxon>
        <taxon>Alphaproteobacteria</taxon>
        <taxon>Maricaulales</taxon>
        <taxon>Maricaulaceae</taxon>
        <taxon>Marinicauda</taxon>
    </lineage>
</organism>
<gene>
    <name evidence="2" type="ORF">E5163_14940</name>
</gene>
<reference evidence="2 3" key="1">
    <citation type="journal article" date="2017" name="Int. J. Syst. Evol. Microbiol.">
        <title>Marinicauda algicola sp. nov., isolated from a marine red alga Rhodosorus marinus.</title>
        <authorList>
            <person name="Jeong S.E."/>
            <person name="Jeon S.H."/>
            <person name="Chun B.H."/>
            <person name="Kim D.W."/>
            <person name="Jeon C.O."/>
        </authorList>
    </citation>
    <scope>NUCLEOTIDE SEQUENCE [LARGE SCALE GENOMIC DNA]</scope>
    <source>
        <strain evidence="2 3">JCM 31718</strain>
    </source>
</reference>
<evidence type="ECO:0000256" key="1">
    <source>
        <dbReference type="SAM" id="Coils"/>
    </source>
</evidence>
<dbReference type="AlphaFoldDB" id="A0A4S2GX68"/>
<sequence>MANEGTNLVDAAYAQAAINEVTRQREAALDQVVGLRLELQAQAGQIEALQAEIAALKDKLARARKSARKAREAARA</sequence>
<accession>A0A4S2GX68</accession>